<feature type="signal peptide" evidence="2">
    <location>
        <begin position="1"/>
        <end position="21"/>
    </location>
</feature>
<keyword evidence="4" id="KW-1185">Reference proteome</keyword>
<keyword evidence="1" id="KW-0812">Transmembrane</keyword>
<feature type="transmembrane region" description="Helical" evidence="1">
    <location>
        <begin position="144"/>
        <end position="164"/>
    </location>
</feature>
<feature type="transmembrane region" description="Helical" evidence="1">
    <location>
        <begin position="176"/>
        <end position="194"/>
    </location>
</feature>
<evidence type="ECO:0000313" key="3">
    <source>
        <dbReference type="EMBL" id="GGF74320.1"/>
    </source>
</evidence>
<name>A0A917C865_9PROT</name>
<keyword evidence="1" id="KW-0472">Membrane</keyword>
<organism evidence="3 4">
    <name type="scientific">Terasakiella brassicae</name>
    <dbReference type="NCBI Taxonomy" id="1634917"/>
    <lineage>
        <taxon>Bacteria</taxon>
        <taxon>Pseudomonadati</taxon>
        <taxon>Pseudomonadota</taxon>
        <taxon>Alphaproteobacteria</taxon>
        <taxon>Rhodospirillales</taxon>
        <taxon>Terasakiellaceae</taxon>
        <taxon>Terasakiella</taxon>
    </lineage>
</organism>
<dbReference type="InterPro" id="IPR007038">
    <property type="entry name" value="HupE_UreJ"/>
</dbReference>
<dbReference type="AlphaFoldDB" id="A0A917C865"/>
<feature type="chain" id="PRO_5038105898" evidence="2">
    <location>
        <begin position="22"/>
        <end position="195"/>
    </location>
</feature>
<dbReference type="EMBL" id="BMHV01000031">
    <property type="protein sequence ID" value="GGF74320.1"/>
    <property type="molecule type" value="Genomic_DNA"/>
</dbReference>
<feature type="transmembrane region" description="Helical" evidence="1">
    <location>
        <begin position="114"/>
        <end position="132"/>
    </location>
</feature>
<dbReference type="Proteomes" id="UP000632498">
    <property type="component" value="Unassembled WGS sequence"/>
</dbReference>
<dbReference type="PIRSF" id="PIRSF016919">
    <property type="entry name" value="HupE_UreJ"/>
    <property type="match status" value="1"/>
</dbReference>
<dbReference type="RefSeq" id="WP_188666810.1">
    <property type="nucleotide sequence ID" value="NZ_BMHV01000031.1"/>
</dbReference>
<feature type="transmembrane region" description="Helical" evidence="1">
    <location>
        <begin position="31"/>
        <end position="55"/>
    </location>
</feature>
<reference evidence="3" key="1">
    <citation type="journal article" date="2014" name="Int. J. Syst. Evol. Microbiol.">
        <title>Complete genome sequence of Corynebacterium casei LMG S-19264T (=DSM 44701T), isolated from a smear-ripened cheese.</title>
        <authorList>
            <consortium name="US DOE Joint Genome Institute (JGI-PGF)"/>
            <person name="Walter F."/>
            <person name="Albersmeier A."/>
            <person name="Kalinowski J."/>
            <person name="Ruckert C."/>
        </authorList>
    </citation>
    <scope>NUCLEOTIDE SEQUENCE</scope>
    <source>
        <strain evidence="3">CGMCC 1.15254</strain>
    </source>
</reference>
<keyword evidence="2" id="KW-0732">Signal</keyword>
<evidence type="ECO:0000313" key="4">
    <source>
        <dbReference type="Proteomes" id="UP000632498"/>
    </source>
</evidence>
<feature type="transmembrane region" description="Helical" evidence="1">
    <location>
        <begin position="62"/>
        <end position="83"/>
    </location>
</feature>
<feature type="transmembrane region" description="Helical" evidence="1">
    <location>
        <begin position="89"/>
        <end position="107"/>
    </location>
</feature>
<dbReference type="Pfam" id="PF04955">
    <property type="entry name" value="HupE_UreJ"/>
    <property type="match status" value="1"/>
</dbReference>
<protein>
    <submittedName>
        <fullName evidence="3">Urease accessory protein UreJ</fullName>
    </submittedName>
</protein>
<reference evidence="3" key="2">
    <citation type="submission" date="2020-09" db="EMBL/GenBank/DDBJ databases">
        <authorList>
            <person name="Sun Q."/>
            <person name="Zhou Y."/>
        </authorList>
    </citation>
    <scope>NUCLEOTIDE SEQUENCE</scope>
    <source>
        <strain evidence="3">CGMCC 1.15254</strain>
    </source>
</reference>
<evidence type="ECO:0000256" key="2">
    <source>
        <dbReference type="SAM" id="SignalP"/>
    </source>
</evidence>
<accession>A0A917C865</accession>
<keyword evidence="1" id="KW-1133">Transmembrane helix</keyword>
<sequence>MNRLFFSVAAAGMLLATSAFAHTGGDSVHGFAAGFGHPFAGLDHILAMVAVGVLAAQQGGKAMAYVPASFVVMMLVGGFVAMVGGTVPFVELGIVGSVILLGAVVAFGRQMPLLGAMALVGVLAIFHGFAHGLEMPVNAEGSQYALGFALATTMLHLAGLGLSFALKQLDEKMAPMALRIGGGAVGTAGVVLLVL</sequence>
<proteinExistence type="predicted"/>
<gene>
    <name evidence="3" type="primary">hupE</name>
    <name evidence="3" type="ORF">GCM10011332_30520</name>
</gene>
<comment type="caution">
    <text evidence="3">The sequence shown here is derived from an EMBL/GenBank/DDBJ whole genome shotgun (WGS) entry which is preliminary data.</text>
</comment>
<evidence type="ECO:0000256" key="1">
    <source>
        <dbReference type="SAM" id="Phobius"/>
    </source>
</evidence>